<feature type="domain" description="KHDC4/BBP-like KH-domain type I" evidence="6">
    <location>
        <begin position="213"/>
        <end position="285"/>
    </location>
</feature>
<dbReference type="GO" id="GO:1990904">
    <property type="term" value="C:ribonucleoprotein complex"/>
    <property type="evidence" value="ECO:0007669"/>
    <property type="project" value="UniProtKB-KW"/>
</dbReference>
<dbReference type="Gene3D" id="1.10.10.10">
    <property type="entry name" value="Winged helix-like DNA-binding domain superfamily/Winged helix DNA-binding domain"/>
    <property type="match status" value="1"/>
</dbReference>
<dbReference type="PANTHER" id="PTHR15744:SF0">
    <property type="entry name" value="KH HOMOLOGY DOMAIN-CONTAINING PROTEIN 4"/>
    <property type="match status" value="1"/>
</dbReference>
<evidence type="ECO:0000259" key="6">
    <source>
        <dbReference type="Pfam" id="PF22675"/>
    </source>
</evidence>
<dbReference type="Gene3D" id="3.30.1370.10">
    <property type="entry name" value="K Homology domain, type 1"/>
    <property type="match status" value="2"/>
</dbReference>
<evidence type="ECO:0000256" key="4">
    <source>
        <dbReference type="PROSITE-ProRule" id="PRU00117"/>
    </source>
</evidence>
<feature type="region of interest" description="Disordered" evidence="5">
    <location>
        <begin position="303"/>
        <end position="326"/>
    </location>
</feature>
<dbReference type="InterPro" id="IPR056149">
    <property type="entry name" value="PRP5/DDX46/KHDC4_KH"/>
</dbReference>
<dbReference type="PANTHER" id="PTHR15744">
    <property type="entry name" value="BLOM7"/>
    <property type="match status" value="1"/>
</dbReference>
<dbReference type="InterPro" id="IPR001266">
    <property type="entry name" value="Ribosomal_eS19"/>
</dbReference>
<sequence length="546" mass="61904">MIKTPRSAQKGAYIHTIYPPIELPTLPHTSNTSFVSQIWSPLLSSYHHALYYGQPLGQIRQGVSSRWVGAAPITPLSHTTTAAAAAKLSSQYHGPRETEAPYYTRVEVNDLKNRYTLTKSAAQQAIYNETGAQVSTKGQWYPDKSKATPSDPPLYLLIEAQTQDSFDMAVRKVNELKDLDMGPLTGDNRRPDEPGRRRKWDEFKVFINMEPLRNFNLRAKIVGPGGMFVKYIQQETNTKVQIKGLGSGFLENDTGLESNDAMHINVTGPDVQQFGYARELAEDLIAAVRTEWERAQGIVPQAEQQQYEQQQQYSDMPPIPDPNDKPAVERYNKYWTDQGYNLDDPAFKEWLTEYEKQQREYYAQYYAQYQQDQPQPGQQQQAGYHAVPPPSKMVNVRDVSAPSFIEAYSQHLKRSGKIEIPNWVDIVKTGSHKELAPYNPDWYYVRAAAVARHIYLRKSVGVGSLVKFHGGAVNRGHRPYHHRDASRGVDRRVVQSLEKIGVLEKGVDGGRRISQDGMRDLDRIAASVVEAGNEEESEEEEDDDDE</sequence>
<evidence type="ECO:0000256" key="3">
    <source>
        <dbReference type="ARBA" id="ARBA00023274"/>
    </source>
</evidence>
<organism evidence="8 9">
    <name type="scientific">Wallemia hederae</name>
    <dbReference type="NCBI Taxonomy" id="1540922"/>
    <lineage>
        <taxon>Eukaryota</taxon>
        <taxon>Fungi</taxon>
        <taxon>Dikarya</taxon>
        <taxon>Basidiomycota</taxon>
        <taxon>Wallemiomycotina</taxon>
        <taxon>Wallemiomycetes</taxon>
        <taxon>Wallemiales</taxon>
        <taxon>Wallemiaceae</taxon>
        <taxon>Wallemia</taxon>
    </lineage>
</organism>
<proteinExistence type="inferred from homology"/>
<dbReference type="GO" id="GO:0003735">
    <property type="term" value="F:structural constituent of ribosome"/>
    <property type="evidence" value="ECO:0007669"/>
    <property type="project" value="InterPro"/>
</dbReference>
<dbReference type="GO" id="GO:0005634">
    <property type="term" value="C:nucleus"/>
    <property type="evidence" value="ECO:0007669"/>
    <property type="project" value="InterPro"/>
</dbReference>
<dbReference type="AlphaFoldDB" id="A0A4T0FIQ1"/>
<accession>A0A4T0FIQ1</accession>
<dbReference type="GO" id="GO:0003723">
    <property type="term" value="F:RNA binding"/>
    <property type="evidence" value="ECO:0007669"/>
    <property type="project" value="UniProtKB-UniRule"/>
</dbReference>
<dbReference type="GO" id="GO:0005840">
    <property type="term" value="C:ribosome"/>
    <property type="evidence" value="ECO:0007669"/>
    <property type="project" value="UniProtKB-KW"/>
</dbReference>
<dbReference type="InterPro" id="IPR036390">
    <property type="entry name" value="WH_DNA-bd_sf"/>
</dbReference>
<dbReference type="InterPro" id="IPR055256">
    <property type="entry name" value="KH_1_KHDC4/BBP-like"/>
</dbReference>
<dbReference type="InterPro" id="IPR036612">
    <property type="entry name" value="KH_dom_type_1_sf"/>
</dbReference>
<reference evidence="8 9" key="1">
    <citation type="submission" date="2019-03" db="EMBL/GenBank/DDBJ databases">
        <title>Sequencing 23 genomes of Wallemia ichthyophaga.</title>
        <authorList>
            <person name="Gostincar C."/>
        </authorList>
    </citation>
    <scope>NUCLEOTIDE SEQUENCE [LARGE SCALE GENOMIC DNA]</scope>
    <source>
        <strain evidence="8 9">EXF-5753</strain>
    </source>
</reference>
<dbReference type="InterPro" id="IPR047889">
    <property type="entry name" value="KHDC4_KH-I_second"/>
</dbReference>
<dbReference type="CDD" id="cd22386">
    <property type="entry name" value="KH-I_KHDC4_rpt2"/>
    <property type="match status" value="1"/>
</dbReference>
<keyword evidence="3" id="KW-0687">Ribonucleoprotein</keyword>
<dbReference type="Pfam" id="PF01090">
    <property type="entry name" value="Ribosomal_S19e"/>
    <property type="match status" value="1"/>
</dbReference>
<evidence type="ECO:0000256" key="1">
    <source>
        <dbReference type="ARBA" id="ARBA00010014"/>
    </source>
</evidence>
<dbReference type="InterPro" id="IPR036388">
    <property type="entry name" value="WH-like_DNA-bd_sf"/>
</dbReference>
<feature type="compositionally biased region" description="Low complexity" evidence="5">
    <location>
        <begin position="303"/>
        <end position="313"/>
    </location>
</feature>
<evidence type="ECO:0008006" key="10">
    <source>
        <dbReference type="Google" id="ProtNLM"/>
    </source>
</evidence>
<dbReference type="EMBL" id="SPNW01000043">
    <property type="protein sequence ID" value="TIA88058.1"/>
    <property type="molecule type" value="Genomic_DNA"/>
</dbReference>
<dbReference type="PROSITE" id="PS50084">
    <property type="entry name" value="KH_TYPE_1"/>
    <property type="match status" value="1"/>
</dbReference>
<evidence type="ECO:0000313" key="9">
    <source>
        <dbReference type="Proteomes" id="UP000310189"/>
    </source>
</evidence>
<gene>
    <name evidence="8" type="ORF">E3P99_02812</name>
</gene>
<keyword evidence="2" id="KW-0689">Ribosomal protein</keyword>
<evidence type="ECO:0000256" key="2">
    <source>
        <dbReference type="ARBA" id="ARBA00022980"/>
    </source>
</evidence>
<dbReference type="SMART" id="SM01413">
    <property type="entry name" value="Ribosomal_S19e"/>
    <property type="match status" value="1"/>
</dbReference>
<dbReference type="InterPro" id="IPR018277">
    <property type="entry name" value="Ribosomal_eS19_CS"/>
</dbReference>
<keyword evidence="9" id="KW-1185">Reference proteome</keyword>
<protein>
    <recommendedName>
        <fullName evidence="10">K Homology domain-containing protein</fullName>
    </recommendedName>
</protein>
<dbReference type="Pfam" id="PF22675">
    <property type="entry name" value="KH-I_KHDC4-BBP"/>
    <property type="match status" value="1"/>
</dbReference>
<dbReference type="Proteomes" id="UP000310189">
    <property type="component" value="Unassembled WGS sequence"/>
</dbReference>
<dbReference type="Pfam" id="PF23469">
    <property type="entry name" value="KH_12"/>
    <property type="match status" value="1"/>
</dbReference>
<keyword evidence="4" id="KW-0694">RNA-binding</keyword>
<comment type="similarity">
    <text evidence="1">Belongs to the eukaryotic ribosomal protein eS19 family.</text>
</comment>
<comment type="caution">
    <text evidence="8">The sequence shown here is derived from an EMBL/GenBank/DDBJ whole genome shotgun (WGS) entry which is preliminary data.</text>
</comment>
<dbReference type="InterPro" id="IPR031121">
    <property type="entry name" value="RIK/BLOM7"/>
</dbReference>
<name>A0A4T0FIQ1_9BASI</name>
<dbReference type="OrthoDB" id="428974at2759"/>
<evidence type="ECO:0000256" key="5">
    <source>
        <dbReference type="SAM" id="MobiDB-lite"/>
    </source>
</evidence>
<dbReference type="SUPFAM" id="SSF46785">
    <property type="entry name" value="Winged helix' DNA-binding domain"/>
    <property type="match status" value="1"/>
</dbReference>
<feature type="domain" description="ATP-dependent RNA helicase PRP5/DDX46/KHDC4 KH" evidence="7">
    <location>
        <begin position="105"/>
        <end position="176"/>
    </location>
</feature>
<dbReference type="GO" id="GO:0006412">
    <property type="term" value="P:translation"/>
    <property type="evidence" value="ECO:0007669"/>
    <property type="project" value="InterPro"/>
</dbReference>
<evidence type="ECO:0000313" key="8">
    <source>
        <dbReference type="EMBL" id="TIA88058.1"/>
    </source>
</evidence>
<evidence type="ECO:0000259" key="7">
    <source>
        <dbReference type="Pfam" id="PF23469"/>
    </source>
</evidence>
<dbReference type="SUPFAM" id="SSF54791">
    <property type="entry name" value="Eukaryotic type KH-domain (KH-domain type I)"/>
    <property type="match status" value="1"/>
</dbReference>
<dbReference type="PROSITE" id="PS00628">
    <property type="entry name" value="RIBOSOMAL_S19E"/>
    <property type="match status" value="1"/>
</dbReference>
<dbReference type="FunFam" id="3.30.1370.10:FF:000037">
    <property type="entry name" value="KH domain protein"/>
    <property type="match status" value="1"/>
</dbReference>
<dbReference type="FunFam" id="1.10.10.10:FF:000118">
    <property type="entry name" value="40S ribosomal protein S19"/>
    <property type="match status" value="1"/>
</dbReference>